<keyword evidence="2 6" id="KW-0245">EGF-like domain</keyword>
<keyword evidence="9" id="KW-0675">Receptor</keyword>
<dbReference type="InterPro" id="IPR001881">
    <property type="entry name" value="EGF-like_Ca-bd_dom"/>
</dbReference>
<accession>A0A6A1VAR3</accession>
<evidence type="ECO:0000256" key="5">
    <source>
        <dbReference type="ARBA" id="ARBA00023157"/>
    </source>
</evidence>
<dbReference type="GO" id="GO:0016301">
    <property type="term" value="F:kinase activity"/>
    <property type="evidence" value="ECO:0007669"/>
    <property type="project" value="UniProtKB-KW"/>
</dbReference>
<keyword evidence="4" id="KW-0677">Repeat</keyword>
<dbReference type="SUPFAM" id="SSF57196">
    <property type="entry name" value="EGF/Laminin"/>
    <property type="match status" value="1"/>
</dbReference>
<dbReference type="InterPro" id="IPR009030">
    <property type="entry name" value="Growth_fac_rcpt_cys_sf"/>
</dbReference>
<dbReference type="GO" id="GO:0005509">
    <property type="term" value="F:calcium ion binding"/>
    <property type="evidence" value="ECO:0007669"/>
    <property type="project" value="InterPro"/>
</dbReference>
<dbReference type="Pfam" id="PF13947">
    <property type="entry name" value="GUB_WAK_bind"/>
    <property type="match status" value="1"/>
</dbReference>
<dbReference type="EMBL" id="RXIC02000024">
    <property type="protein sequence ID" value="KAB1209929.1"/>
    <property type="molecule type" value="Genomic_DNA"/>
</dbReference>
<evidence type="ECO:0000313" key="9">
    <source>
        <dbReference type="EMBL" id="KAB1209929.1"/>
    </source>
</evidence>
<reference evidence="9 10" key="1">
    <citation type="journal article" date="2019" name="Plant Biotechnol. J.">
        <title>The red bayberry genome and genetic basis of sex determination.</title>
        <authorList>
            <person name="Jia H.M."/>
            <person name="Jia H.J."/>
            <person name="Cai Q.L."/>
            <person name="Wang Y."/>
            <person name="Zhao H.B."/>
            <person name="Yang W.F."/>
            <person name="Wang G.Y."/>
            <person name="Li Y.H."/>
            <person name="Zhan D.L."/>
            <person name="Shen Y.T."/>
            <person name="Niu Q.F."/>
            <person name="Chang L."/>
            <person name="Qiu J."/>
            <person name="Zhao L."/>
            <person name="Xie H.B."/>
            <person name="Fu W.Y."/>
            <person name="Jin J."/>
            <person name="Li X.W."/>
            <person name="Jiao Y."/>
            <person name="Zhou C.C."/>
            <person name="Tu T."/>
            <person name="Chai C.Y."/>
            <person name="Gao J.L."/>
            <person name="Fan L.J."/>
            <person name="van de Weg E."/>
            <person name="Wang J.Y."/>
            <person name="Gao Z.S."/>
        </authorList>
    </citation>
    <scope>NUCLEOTIDE SEQUENCE [LARGE SCALE GENOMIC DNA]</scope>
    <source>
        <tissue evidence="9">Leaves</tissue>
    </source>
</reference>
<dbReference type="FunFam" id="2.10.25.10:FF:000628">
    <property type="entry name" value="Wall-associated receptor kinase 2"/>
    <property type="match status" value="1"/>
</dbReference>
<feature type="disulfide bond" evidence="6">
    <location>
        <begin position="271"/>
        <end position="281"/>
    </location>
</feature>
<dbReference type="OrthoDB" id="4062651at2759"/>
<sequence>MALLGILSQLSLLIGAIIVAASAASHPNSGCNRTCGSLEIPYPFGTSEGCYLDEFFLITCNLSYEPPRPLLRHGDLEVLNISLDGEITISAPVARDCYSQSGQSDYNGTLFYNDQGISLLKFRISSKRNKITAVGCDTYSYIQFYNEDKYYTTGCLSLCDPISSVKSGSCTGIGCCQTSIPEEAMDEKAYKFSTADLKDLQNRTSLPLVLDWTVGNETCRNAKKNRTSFACKANMSTCHNSASDSGYICKCSEGFQGNPYLRNGCEDINECKASNPCITTCVNTPGSYKCYCHKGFEGDGLRNGTGCSRKDIKYMNTIISIPLGKPENETNLANYFVSLAKEDQLFQILENDILEEGNIEEVKQVADIAKRCLGVRKEDRPTMKEVAMELEGLGSMNRKHLSRKADVGLEKTEYLLSSTTILHDH</sequence>
<dbReference type="InterPro" id="IPR049883">
    <property type="entry name" value="NOTCH1_EGF-like"/>
</dbReference>
<protein>
    <submittedName>
        <fullName evidence="9">Wall-associated receptor kinase 2</fullName>
    </submittedName>
</protein>
<evidence type="ECO:0000256" key="2">
    <source>
        <dbReference type="ARBA" id="ARBA00022536"/>
    </source>
</evidence>
<evidence type="ECO:0000256" key="6">
    <source>
        <dbReference type="PROSITE-ProRule" id="PRU00076"/>
    </source>
</evidence>
<dbReference type="InterPro" id="IPR025287">
    <property type="entry name" value="WAK_GUB"/>
</dbReference>
<evidence type="ECO:0000256" key="7">
    <source>
        <dbReference type="SAM" id="SignalP"/>
    </source>
</evidence>
<evidence type="ECO:0000313" key="10">
    <source>
        <dbReference type="Proteomes" id="UP000516437"/>
    </source>
</evidence>
<comment type="caution">
    <text evidence="6">Lacks conserved residue(s) required for the propagation of feature annotation.</text>
</comment>
<dbReference type="PANTHER" id="PTHR33491">
    <property type="entry name" value="OSJNBA0016N04.9 PROTEIN"/>
    <property type="match status" value="1"/>
</dbReference>
<dbReference type="PROSITE" id="PS00010">
    <property type="entry name" value="ASX_HYDROXYL"/>
    <property type="match status" value="1"/>
</dbReference>
<dbReference type="AlphaFoldDB" id="A0A6A1VAR3"/>
<comment type="caution">
    <text evidence="9">The sequence shown here is derived from an EMBL/GenBank/DDBJ whole genome shotgun (WGS) entry which is preliminary data.</text>
</comment>
<dbReference type="SUPFAM" id="SSF57184">
    <property type="entry name" value="Growth factor receptor domain"/>
    <property type="match status" value="1"/>
</dbReference>
<dbReference type="Proteomes" id="UP000516437">
    <property type="component" value="Chromosome 6"/>
</dbReference>
<dbReference type="PROSITE" id="PS50026">
    <property type="entry name" value="EGF_3"/>
    <property type="match status" value="1"/>
</dbReference>
<dbReference type="GO" id="GO:0016020">
    <property type="term" value="C:membrane"/>
    <property type="evidence" value="ECO:0007669"/>
    <property type="project" value="UniProtKB-SubCell"/>
</dbReference>
<keyword evidence="5 6" id="KW-1015">Disulfide bond</keyword>
<dbReference type="SMART" id="SM00179">
    <property type="entry name" value="EGF_CA"/>
    <property type="match status" value="1"/>
</dbReference>
<evidence type="ECO:0000256" key="3">
    <source>
        <dbReference type="ARBA" id="ARBA00022729"/>
    </source>
</evidence>
<dbReference type="InterPro" id="IPR018097">
    <property type="entry name" value="EGF_Ca-bd_CS"/>
</dbReference>
<dbReference type="SMART" id="SM00181">
    <property type="entry name" value="EGF"/>
    <property type="match status" value="2"/>
</dbReference>
<dbReference type="GO" id="GO:0030247">
    <property type="term" value="F:polysaccharide binding"/>
    <property type="evidence" value="ECO:0007669"/>
    <property type="project" value="InterPro"/>
</dbReference>
<evidence type="ECO:0000256" key="4">
    <source>
        <dbReference type="ARBA" id="ARBA00022737"/>
    </source>
</evidence>
<dbReference type="Gene3D" id="1.10.510.10">
    <property type="entry name" value="Transferase(Phosphotransferase) domain 1"/>
    <property type="match status" value="1"/>
</dbReference>
<feature type="chain" id="PRO_5025647764" evidence="7">
    <location>
        <begin position="24"/>
        <end position="425"/>
    </location>
</feature>
<feature type="signal peptide" evidence="7">
    <location>
        <begin position="1"/>
        <end position="23"/>
    </location>
</feature>
<dbReference type="PROSITE" id="PS01187">
    <property type="entry name" value="EGF_CA"/>
    <property type="match status" value="1"/>
</dbReference>
<name>A0A6A1VAR3_9ROSI</name>
<keyword evidence="9" id="KW-0418">Kinase</keyword>
<comment type="subcellular location">
    <subcellularLocation>
        <location evidence="1">Membrane</location>
        <topology evidence="1">Single-pass membrane protein</topology>
    </subcellularLocation>
</comment>
<organism evidence="9 10">
    <name type="scientific">Morella rubra</name>
    <name type="common">Chinese bayberry</name>
    <dbReference type="NCBI Taxonomy" id="262757"/>
    <lineage>
        <taxon>Eukaryota</taxon>
        <taxon>Viridiplantae</taxon>
        <taxon>Streptophyta</taxon>
        <taxon>Embryophyta</taxon>
        <taxon>Tracheophyta</taxon>
        <taxon>Spermatophyta</taxon>
        <taxon>Magnoliopsida</taxon>
        <taxon>eudicotyledons</taxon>
        <taxon>Gunneridae</taxon>
        <taxon>Pentapetalae</taxon>
        <taxon>rosids</taxon>
        <taxon>fabids</taxon>
        <taxon>Fagales</taxon>
        <taxon>Myricaceae</taxon>
        <taxon>Morella</taxon>
    </lineage>
</organism>
<dbReference type="Gene3D" id="2.10.25.10">
    <property type="entry name" value="Laminin"/>
    <property type="match status" value="1"/>
</dbReference>
<dbReference type="InterPro" id="IPR000152">
    <property type="entry name" value="EGF-type_Asp/Asn_hydroxyl_site"/>
</dbReference>
<dbReference type="InterPro" id="IPR000742">
    <property type="entry name" value="EGF"/>
</dbReference>
<dbReference type="CDD" id="cd00054">
    <property type="entry name" value="EGF_CA"/>
    <property type="match status" value="1"/>
</dbReference>
<evidence type="ECO:0000259" key="8">
    <source>
        <dbReference type="PROSITE" id="PS50026"/>
    </source>
</evidence>
<proteinExistence type="predicted"/>
<gene>
    <name evidence="9" type="ORF">CJ030_MR6G025250</name>
</gene>
<keyword evidence="9" id="KW-0808">Transferase</keyword>
<dbReference type="Pfam" id="PF07645">
    <property type="entry name" value="EGF_CA"/>
    <property type="match status" value="1"/>
</dbReference>
<keyword evidence="3 7" id="KW-0732">Signal</keyword>
<feature type="domain" description="EGF-like" evidence="8">
    <location>
        <begin position="267"/>
        <end position="299"/>
    </location>
</feature>
<keyword evidence="10" id="KW-1185">Reference proteome</keyword>
<evidence type="ECO:0000256" key="1">
    <source>
        <dbReference type="ARBA" id="ARBA00004167"/>
    </source>
</evidence>
<dbReference type="FunFam" id="2.10.25.10:FF:000038">
    <property type="entry name" value="Fibrillin 2"/>
    <property type="match status" value="1"/>
</dbReference>